<evidence type="ECO:0000256" key="6">
    <source>
        <dbReference type="PROSITE-ProRule" id="PRU00192"/>
    </source>
</evidence>
<gene>
    <name evidence="12" type="ORF">C0Q70_09503</name>
</gene>
<dbReference type="Gene3D" id="2.60.40.150">
    <property type="entry name" value="C2 domain"/>
    <property type="match status" value="1"/>
</dbReference>
<protein>
    <recommendedName>
        <fullName evidence="14">Dedicator of cytokinesis protein 1</fullName>
    </recommendedName>
</protein>
<keyword evidence="5" id="KW-0344">Guanine-nucleotide releasing factor</keyword>
<dbReference type="InterPro" id="IPR056372">
    <property type="entry name" value="TPR_DOCK"/>
</dbReference>
<dbReference type="GO" id="GO:0005085">
    <property type="term" value="F:guanyl-nucleotide exchange factor activity"/>
    <property type="evidence" value="ECO:0007669"/>
    <property type="project" value="UniProtKB-KW"/>
</dbReference>
<feature type="region of interest" description="Disordered" evidence="8">
    <location>
        <begin position="1554"/>
        <end position="1654"/>
    </location>
</feature>
<dbReference type="SMART" id="SM00326">
    <property type="entry name" value="SH3"/>
    <property type="match status" value="1"/>
</dbReference>
<feature type="domain" description="DOCKER" evidence="11">
    <location>
        <begin position="1116"/>
        <end position="1460"/>
    </location>
</feature>
<feature type="compositionally biased region" description="Polar residues" evidence="8">
    <location>
        <begin position="1506"/>
        <end position="1523"/>
    </location>
</feature>
<feature type="domain" description="SH3" evidence="9">
    <location>
        <begin position="9"/>
        <end position="70"/>
    </location>
</feature>
<dbReference type="Pfam" id="PF14429">
    <property type="entry name" value="DOCK-C2"/>
    <property type="match status" value="1"/>
</dbReference>
<sequence length="1666" mass="191467">MTVWKTTDSRTKLGVVIYNYTADGQYQLSLDVGDTVHILEETTDWFRGYTTKNKAQKGIFPRSYIHLKEATVHISGSVETITCKEPLLVQEVTSVLKEWHAIWKQLFVDKSPEVNKVKKMILDLMDWRSKLLTRKYVVDEQRAIQQQVTNLIDSGNALLGLDLIVRDDQGNVLDPTKHSTIEIYKRVSFLIILISKSNKKKSHLDTETETRPTWPSSFNLFVMLRNFVCKIGEDADILMNLFDAREGKFISENYLVKWSKQGLPKDIDMLNNFRVVFTDLGSKDRMRERVFLVFQVVRIGVMDSRNVENKKLTQGIRRPLGVAAMDISEIIQGNKDTKDEEQYFIPFQHCGQGEFMDTVIKKVINAREINHRGQGLWVSLKVLPGDLRQVQEEQIHLVLPGTAVARKMGFPEVIMPGDVRNDIYITLMNGEFNKGHKTTDRNVEVAMMVCNGRGEVLKNVIGHGCGDGTMTEYKSMVYYHEDKPKWFETVKIAISTEVEFKGLHVKFVFRHKASNEAKDKLEKPFAMSYVHLMNGNGTTIEDKVHELLAFKIEGKKHDDSPAYLKLPSTRQQLEERGLPTGNKSVLQEGPYSLTPNSKDVLYIQSFVCSTKLTHNVDLLGLLKWQEVLNARSALECHLKHLMREEGEEIVKFLQDLLDSLFNILLQNKNNELCDNLVFDALVYIIALISDRKYHQFRPVLDAYIQTTFSFPIAYNKLIVILKDYVDHANEKTNTDSLLKAIKSLEYIFKIIIRSRCLFAIIKEGQGQQQFEISLKQLLTSINNMMEHKTDHTLAVQGAALKFISFIIGDVMRVFDPVELSKLMVEFIEKVPKDRLIKTKMLCIDQIIQTELFKLPDGRGPVEADVTALMRSVLRTVIQSVISIDRTSKLVENCVAVMISLLRQMTEAHYQEYINSFVTPFDLLDFMMEILMVFRDLVGRSVYPGDWLEMIMLQNRYKDMRREAAFEIRAMWFKLGPNKIRFIPELVGPFLEMTLIPETELRRATIPIFFDMMQCEYLQPVPNSSRIQGNFHEVENEMITQLDALVEGGRGDEQYRDLTYEMSVQITRDIEGLREQSKAFVEVIWKLLERLLVYRNIIQDEIREHRMSCIVNLLDFYHDINRQEMYIRYLHKLSDLHLDCDNFTEAAYTLMLYAKLLQWSDEVLPPMLQNSNFQNADTHRELKERLYYKIISYFEQGKMWEKGIELCDELAQQYKEELFNYRNLSKILLMKTLDPPSEEILSSRKQYLQINSVTPVMNLRPHFEGKAISSQILSYYRVNEVQHFTYSRRIDESVSDVTKMWLERTNMTTTYPLPGIVGWYPVMSTETVPVSPIEYAIENVEEKNKQLASAIEQHHHNPNLDIKNLGMLLNGSVDPAVQGGFANFKDFYIGVDYKPEDQERLKALTVEQKASEDLKPFHSHLEQRFSQMCNKMEQEYGIRVADKGFVSGSATLRRNQSLPSTSSNRRSDGSICSVHMPSEIQPGSMTTPRNSTTSRTQSVWVKDRSMSAPQVNKPQSKVSLSNIKKRVSQVTEQLSGDSSQRNSCELIELNEQACSASLTPRRPPRPDSERRPSRPPSGLSLPPLGSKTNSVSSLASSESTVTSTSNRLSDASEPDSTDEQPPPIPEKQAYADYSNMNPSDPPPVPRRTSTVSTHRQKVGIFSKLFNL</sequence>
<evidence type="ECO:0000256" key="7">
    <source>
        <dbReference type="PROSITE-ProRule" id="PRU00983"/>
    </source>
</evidence>
<evidence type="ECO:0000259" key="9">
    <source>
        <dbReference type="PROSITE" id="PS50002"/>
    </source>
</evidence>
<dbReference type="PANTHER" id="PTHR45653:SF10">
    <property type="entry name" value="MYOBLAST CITY, ISOFORM B"/>
    <property type="match status" value="1"/>
</dbReference>
<evidence type="ECO:0000259" key="10">
    <source>
        <dbReference type="PROSITE" id="PS51650"/>
    </source>
</evidence>
<dbReference type="Gene3D" id="1.20.1270.350">
    <property type="entry name" value="Dedicator of cytokinesis N-terminal subdomain"/>
    <property type="match status" value="1"/>
</dbReference>
<name>A0A2T7PA05_POMCA</name>
<evidence type="ECO:0000256" key="5">
    <source>
        <dbReference type="ARBA" id="ARBA00022658"/>
    </source>
</evidence>
<evidence type="ECO:0000256" key="1">
    <source>
        <dbReference type="ARBA" id="ARBA00004496"/>
    </source>
</evidence>
<feature type="domain" description="C2 DOCK-type" evidence="10">
    <location>
        <begin position="420"/>
        <end position="608"/>
    </location>
</feature>
<dbReference type="FunFam" id="2.30.30.40:FF:000057">
    <property type="entry name" value="Dedicator of cytokinesis protein 4"/>
    <property type="match status" value="1"/>
</dbReference>
<evidence type="ECO:0000313" key="12">
    <source>
        <dbReference type="EMBL" id="PVD30241.1"/>
    </source>
</evidence>
<organism evidence="12 13">
    <name type="scientific">Pomacea canaliculata</name>
    <name type="common">Golden apple snail</name>
    <dbReference type="NCBI Taxonomy" id="400727"/>
    <lineage>
        <taxon>Eukaryota</taxon>
        <taxon>Metazoa</taxon>
        <taxon>Spiralia</taxon>
        <taxon>Lophotrochozoa</taxon>
        <taxon>Mollusca</taxon>
        <taxon>Gastropoda</taxon>
        <taxon>Caenogastropoda</taxon>
        <taxon>Architaenioglossa</taxon>
        <taxon>Ampullarioidea</taxon>
        <taxon>Ampullariidae</taxon>
        <taxon>Pomacea</taxon>
    </lineage>
</organism>
<accession>A0A2T7PA05</accession>
<keyword evidence="4" id="KW-0597">Phosphoprotein</keyword>
<dbReference type="InterPro" id="IPR042455">
    <property type="entry name" value="DOCK_N_sub1"/>
</dbReference>
<dbReference type="GO" id="GO:0005886">
    <property type="term" value="C:plasma membrane"/>
    <property type="evidence" value="ECO:0007669"/>
    <property type="project" value="TreeGrafter"/>
</dbReference>
<dbReference type="InterPro" id="IPR016024">
    <property type="entry name" value="ARM-type_fold"/>
</dbReference>
<evidence type="ECO:0000313" key="13">
    <source>
        <dbReference type="Proteomes" id="UP000245119"/>
    </source>
</evidence>
<dbReference type="GO" id="GO:0007520">
    <property type="term" value="P:myoblast fusion"/>
    <property type="evidence" value="ECO:0007669"/>
    <property type="project" value="TreeGrafter"/>
</dbReference>
<dbReference type="Gene3D" id="2.30.30.40">
    <property type="entry name" value="SH3 Domains"/>
    <property type="match status" value="1"/>
</dbReference>
<dbReference type="Pfam" id="PF20422">
    <property type="entry name" value="DHR-2_Lobe_B"/>
    <property type="match status" value="1"/>
</dbReference>
<evidence type="ECO:0000256" key="4">
    <source>
        <dbReference type="ARBA" id="ARBA00022553"/>
    </source>
</evidence>
<dbReference type="PANTHER" id="PTHR45653">
    <property type="entry name" value="DEDICATOR OF CYTOKINESIS"/>
    <property type="match status" value="1"/>
</dbReference>
<comment type="caution">
    <text evidence="12">The sequence shown here is derived from an EMBL/GenBank/DDBJ whole genome shotgun (WGS) entry which is preliminary data.</text>
</comment>
<feature type="compositionally biased region" description="Polar residues" evidence="8">
    <location>
        <begin position="1480"/>
        <end position="1498"/>
    </location>
</feature>
<dbReference type="GO" id="GO:0031267">
    <property type="term" value="F:small GTPase binding"/>
    <property type="evidence" value="ECO:0007669"/>
    <property type="project" value="TreeGrafter"/>
</dbReference>
<dbReference type="InterPro" id="IPR046770">
    <property type="entry name" value="DOCKER_Lobe_B"/>
</dbReference>
<feature type="compositionally biased region" description="Low complexity" evidence="8">
    <location>
        <begin position="1575"/>
        <end position="1605"/>
    </location>
</feature>
<evidence type="ECO:0000256" key="2">
    <source>
        <dbReference type="ARBA" id="ARBA00022443"/>
    </source>
</evidence>
<dbReference type="SUPFAM" id="SSF50044">
    <property type="entry name" value="SH3-domain"/>
    <property type="match status" value="1"/>
</dbReference>
<dbReference type="InterPro" id="IPR032376">
    <property type="entry name" value="DOCK_N"/>
</dbReference>
<dbReference type="PROSITE" id="PS50002">
    <property type="entry name" value="SH3"/>
    <property type="match status" value="1"/>
</dbReference>
<keyword evidence="3" id="KW-0963">Cytoplasm</keyword>
<evidence type="ECO:0000256" key="8">
    <source>
        <dbReference type="SAM" id="MobiDB-lite"/>
    </source>
</evidence>
<dbReference type="PROSITE" id="PS51651">
    <property type="entry name" value="DOCKER"/>
    <property type="match status" value="1"/>
</dbReference>
<dbReference type="InterPro" id="IPR035892">
    <property type="entry name" value="C2_domain_sf"/>
</dbReference>
<dbReference type="Gene3D" id="1.25.40.410">
    <property type="match status" value="1"/>
</dbReference>
<evidence type="ECO:0008006" key="14">
    <source>
        <dbReference type="Google" id="ProtNLM"/>
    </source>
</evidence>
<dbReference type="Pfam" id="PF16172">
    <property type="entry name" value="DOCK_N"/>
    <property type="match status" value="1"/>
</dbReference>
<dbReference type="InterPro" id="IPR027007">
    <property type="entry name" value="C2_DOCK-type_domain"/>
</dbReference>
<dbReference type="PROSITE" id="PS51650">
    <property type="entry name" value="C2_DOCK"/>
    <property type="match status" value="1"/>
</dbReference>
<keyword evidence="13" id="KW-1185">Reference proteome</keyword>
<dbReference type="OrthoDB" id="18896at2759"/>
<feature type="region of interest" description="Disordered" evidence="8">
    <location>
        <begin position="1450"/>
        <end position="1523"/>
    </location>
</feature>
<dbReference type="InterPro" id="IPR036028">
    <property type="entry name" value="SH3-like_dom_sf"/>
</dbReference>
<dbReference type="EMBL" id="PZQS01000005">
    <property type="protein sequence ID" value="PVD30241.1"/>
    <property type="molecule type" value="Genomic_DNA"/>
</dbReference>
<dbReference type="InterPro" id="IPR046769">
    <property type="entry name" value="DOCKER_Lobe_A"/>
</dbReference>
<dbReference type="SUPFAM" id="SSF48371">
    <property type="entry name" value="ARM repeat"/>
    <property type="match status" value="1"/>
</dbReference>
<dbReference type="InterPro" id="IPR026791">
    <property type="entry name" value="DOCK"/>
</dbReference>
<feature type="compositionally biased region" description="Polar residues" evidence="8">
    <location>
        <begin position="1450"/>
        <end position="1463"/>
    </location>
</feature>
<dbReference type="Pfam" id="PF06920">
    <property type="entry name" value="DHR-2_Lobe_A"/>
    <property type="match status" value="1"/>
</dbReference>
<comment type="subcellular location">
    <subcellularLocation>
        <location evidence="1">Cytoplasm</location>
    </subcellularLocation>
</comment>
<dbReference type="Proteomes" id="UP000245119">
    <property type="component" value="Linkage Group LG5"/>
</dbReference>
<comment type="similarity">
    <text evidence="7">Belongs to the DOCK family.</text>
</comment>
<dbReference type="GO" id="GO:0007264">
    <property type="term" value="P:small GTPase-mediated signal transduction"/>
    <property type="evidence" value="ECO:0007669"/>
    <property type="project" value="InterPro"/>
</dbReference>
<dbReference type="STRING" id="400727.A0A2T7PA05"/>
<dbReference type="InterPro" id="IPR001452">
    <property type="entry name" value="SH3_domain"/>
</dbReference>
<proteinExistence type="inferred from homology"/>
<dbReference type="InterPro" id="IPR043162">
    <property type="entry name" value="DOCK_C_lobe_C"/>
</dbReference>
<dbReference type="Pfam" id="PF00018">
    <property type="entry name" value="SH3_1"/>
    <property type="match status" value="1"/>
</dbReference>
<evidence type="ECO:0000256" key="3">
    <source>
        <dbReference type="ARBA" id="ARBA00022490"/>
    </source>
</evidence>
<dbReference type="InterPro" id="IPR027357">
    <property type="entry name" value="DOCKER_dom"/>
</dbReference>
<dbReference type="Gene3D" id="1.20.58.740">
    <property type="match status" value="1"/>
</dbReference>
<reference evidence="12 13" key="1">
    <citation type="submission" date="2018-04" db="EMBL/GenBank/DDBJ databases">
        <title>The genome of golden apple snail Pomacea canaliculata provides insight into stress tolerance and invasive adaptation.</title>
        <authorList>
            <person name="Liu C."/>
            <person name="Liu B."/>
            <person name="Ren Y."/>
            <person name="Zhang Y."/>
            <person name="Wang H."/>
            <person name="Li S."/>
            <person name="Jiang F."/>
            <person name="Yin L."/>
            <person name="Zhang G."/>
            <person name="Qian W."/>
            <person name="Fan W."/>
        </authorList>
    </citation>
    <scope>NUCLEOTIDE SEQUENCE [LARGE SCALE GENOMIC DNA]</scope>
    <source>
        <strain evidence="12">SZHN2017</strain>
        <tissue evidence="12">Muscle</tissue>
    </source>
</reference>
<dbReference type="Pfam" id="PF23554">
    <property type="entry name" value="TPR_DOCK"/>
    <property type="match status" value="2"/>
</dbReference>
<keyword evidence="2 6" id="KW-0728">SH3 domain</keyword>
<evidence type="ECO:0000259" key="11">
    <source>
        <dbReference type="PROSITE" id="PS51651"/>
    </source>
</evidence>
<dbReference type="CDD" id="cd11872">
    <property type="entry name" value="SH3_DOCK_AB"/>
    <property type="match status" value="1"/>
</dbReference>
<dbReference type="InterPro" id="IPR043161">
    <property type="entry name" value="DOCK_C_lobe_A"/>
</dbReference>
<dbReference type="GO" id="GO:0005737">
    <property type="term" value="C:cytoplasm"/>
    <property type="evidence" value="ECO:0007669"/>
    <property type="project" value="UniProtKB-SubCell"/>
</dbReference>
<dbReference type="GO" id="GO:0016477">
    <property type="term" value="P:cell migration"/>
    <property type="evidence" value="ECO:0007669"/>
    <property type="project" value="TreeGrafter"/>
</dbReference>